<gene>
    <name evidence="1" type="ORF">ACFSUB_04445</name>
</gene>
<organism evidence="1 2">
    <name type="scientific">Salibacterium lacus</name>
    <dbReference type="NCBI Taxonomy" id="1898109"/>
    <lineage>
        <taxon>Bacteria</taxon>
        <taxon>Bacillati</taxon>
        <taxon>Bacillota</taxon>
        <taxon>Bacilli</taxon>
        <taxon>Bacillales</taxon>
        <taxon>Bacillaceae</taxon>
    </lineage>
</organism>
<reference evidence="2" key="1">
    <citation type="journal article" date="2019" name="Int. J. Syst. Evol. Microbiol.">
        <title>The Global Catalogue of Microorganisms (GCM) 10K type strain sequencing project: providing services to taxonomists for standard genome sequencing and annotation.</title>
        <authorList>
            <consortium name="The Broad Institute Genomics Platform"/>
            <consortium name="The Broad Institute Genome Sequencing Center for Infectious Disease"/>
            <person name="Wu L."/>
            <person name="Ma J."/>
        </authorList>
    </citation>
    <scope>NUCLEOTIDE SEQUENCE [LARGE SCALE GENOMIC DNA]</scope>
    <source>
        <strain evidence="2">KCTC 33792</strain>
    </source>
</reference>
<comment type="caution">
    <text evidence="1">The sequence shown here is derived from an EMBL/GenBank/DDBJ whole genome shotgun (WGS) entry which is preliminary data.</text>
</comment>
<dbReference type="EMBL" id="JBHUML010000002">
    <property type="protein sequence ID" value="MFD2704705.1"/>
    <property type="molecule type" value="Genomic_DNA"/>
</dbReference>
<name>A0ABW5T1F3_9BACI</name>
<evidence type="ECO:0000313" key="2">
    <source>
        <dbReference type="Proteomes" id="UP001597520"/>
    </source>
</evidence>
<protein>
    <submittedName>
        <fullName evidence="1">Uncharacterized protein</fullName>
    </submittedName>
</protein>
<keyword evidence="2" id="KW-1185">Reference proteome</keyword>
<sequence length="138" mass="15856">MATKTIELPELTRKEAELVEELRQCYGNDFRMICRLADFKTGEYDRYNLLRRSMRWSELCEEDGDRITAAITNGYTIEKSPEDKLREYYGDLVRKEIALERAGNSGSQFRQGYMSVESTLDILGITIPGVNAPAETEE</sequence>
<evidence type="ECO:0000313" key="1">
    <source>
        <dbReference type="EMBL" id="MFD2704705.1"/>
    </source>
</evidence>
<dbReference type="Proteomes" id="UP001597520">
    <property type="component" value="Unassembled WGS sequence"/>
</dbReference>
<proteinExistence type="predicted"/>
<dbReference type="RefSeq" id="WP_380711982.1">
    <property type="nucleotide sequence ID" value="NZ_JBHUML010000002.1"/>
</dbReference>
<accession>A0ABW5T1F3</accession>